<comment type="caution">
    <text evidence="2">The sequence shown here is derived from an EMBL/GenBank/DDBJ whole genome shotgun (WGS) entry which is preliminary data.</text>
</comment>
<sequence>MVTELELRREIAAGEDPDRPIRRLLRRARAWIERHPRLRFAYRFAVGVLGAIVIVAGLILMPLPGPGTLVFFLGFAILGTEFAWAKRIAVWVKRIIDRVLAWWRERRAQRQAAARPAEG</sequence>
<dbReference type="Proteomes" id="UP001144396">
    <property type="component" value="Unassembled WGS sequence"/>
</dbReference>
<dbReference type="RefSeq" id="WP_281885804.1">
    <property type="nucleotide sequence ID" value="NZ_BSDP01000001.1"/>
</dbReference>
<feature type="transmembrane region" description="Helical" evidence="1">
    <location>
        <begin position="67"/>
        <end position="85"/>
    </location>
</feature>
<keyword evidence="1" id="KW-0472">Membrane</keyword>
<feature type="transmembrane region" description="Helical" evidence="1">
    <location>
        <begin position="40"/>
        <end position="61"/>
    </location>
</feature>
<accession>A0A9W6CX71</accession>
<dbReference type="InterPro" id="IPR019099">
    <property type="entry name" value="Uncharacterised_PGPGW_TM"/>
</dbReference>
<evidence type="ECO:0000256" key="1">
    <source>
        <dbReference type="SAM" id="Phobius"/>
    </source>
</evidence>
<protein>
    <recommendedName>
        <fullName evidence="4">TIGR02611 family protein</fullName>
    </recommendedName>
</protein>
<reference evidence="2" key="1">
    <citation type="submission" date="2022-12" db="EMBL/GenBank/DDBJ databases">
        <title>Reference genome sequencing for broad-spectrum identification of bacterial and archaeal isolates by mass spectrometry.</title>
        <authorList>
            <person name="Sekiguchi Y."/>
            <person name="Tourlousse D.M."/>
        </authorList>
    </citation>
    <scope>NUCLEOTIDE SEQUENCE</scope>
    <source>
        <strain evidence="2">14</strain>
    </source>
</reference>
<gene>
    <name evidence="2" type="ORF">ARHIZOSPH14_26710</name>
</gene>
<evidence type="ECO:0000313" key="3">
    <source>
        <dbReference type="Proteomes" id="UP001144396"/>
    </source>
</evidence>
<dbReference type="Pfam" id="PF09656">
    <property type="entry name" value="PGPGW"/>
    <property type="match status" value="1"/>
</dbReference>
<dbReference type="AlphaFoldDB" id="A0A9W6CX71"/>
<dbReference type="InterPro" id="IPR013434">
    <property type="entry name" value="CHP02611"/>
</dbReference>
<evidence type="ECO:0008006" key="4">
    <source>
        <dbReference type="Google" id="ProtNLM"/>
    </source>
</evidence>
<organism evidence="2 3">
    <name type="scientific">Agromyces rhizosphaerae</name>
    <dbReference type="NCBI Taxonomy" id="88374"/>
    <lineage>
        <taxon>Bacteria</taxon>
        <taxon>Bacillati</taxon>
        <taxon>Actinomycetota</taxon>
        <taxon>Actinomycetes</taxon>
        <taxon>Micrococcales</taxon>
        <taxon>Microbacteriaceae</taxon>
        <taxon>Agromyces</taxon>
    </lineage>
</organism>
<dbReference type="EMBL" id="BSDP01000001">
    <property type="protein sequence ID" value="GLI28429.1"/>
    <property type="molecule type" value="Genomic_DNA"/>
</dbReference>
<keyword evidence="3" id="KW-1185">Reference proteome</keyword>
<keyword evidence="1" id="KW-0812">Transmembrane</keyword>
<evidence type="ECO:0000313" key="2">
    <source>
        <dbReference type="EMBL" id="GLI28429.1"/>
    </source>
</evidence>
<proteinExistence type="predicted"/>
<keyword evidence="1" id="KW-1133">Transmembrane helix</keyword>
<dbReference type="NCBIfam" id="TIGR02611">
    <property type="entry name" value="TIGR02611 family protein"/>
    <property type="match status" value="1"/>
</dbReference>
<name>A0A9W6CX71_9MICO</name>